<evidence type="ECO:0000313" key="3">
    <source>
        <dbReference type="Proteomes" id="UP000277928"/>
    </source>
</evidence>
<protein>
    <submittedName>
        <fullName evidence="2">Uncharacterized protein</fullName>
    </submittedName>
</protein>
<dbReference type="AlphaFoldDB" id="A0A3P6SK38"/>
<organism evidence="2 3">
    <name type="scientific">Litomosoides sigmodontis</name>
    <name type="common">Filarial nematode worm</name>
    <dbReference type="NCBI Taxonomy" id="42156"/>
    <lineage>
        <taxon>Eukaryota</taxon>
        <taxon>Metazoa</taxon>
        <taxon>Ecdysozoa</taxon>
        <taxon>Nematoda</taxon>
        <taxon>Chromadorea</taxon>
        <taxon>Rhabditida</taxon>
        <taxon>Spirurina</taxon>
        <taxon>Spiruromorpha</taxon>
        <taxon>Filarioidea</taxon>
        <taxon>Onchocercidae</taxon>
        <taxon>Litomosoides</taxon>
    </lineage>
</organism>
<sequence length="75" mass="8098">MVASEYPTSITRAFDTPNGNDASKCEGAKSTDGASKALNSTRAMAFRCDVRAKILSTITIRRSLATVNKYLENIP</sequence>
<evidence type="ECO:0000313" key="2">
    <source>
        <dbReference type="EMBL" id="VDK72657.1"/>
    </source>
</evidence>
<keyword evidence="3" id="KW-1185">Reference proteome</keyword>
<dbReference type="EMBL" id="UYRX01000074">
    <property type="protein sequence ID" value="VDK72657.1"/>
    <property type="molecule type" value="Genomic_DNA"/>
</dbReference>
<reference evidence="2 3" key="1">
    <citation type="submission" date="2018-08" db="EMBL/GenBank/DDBJ databases">
        <authorList>
            <person name="Laetsch R D."/>
            <person name="Stevens L."/>
            <person name="Kumar S."/>
            <person name="Blaxter L. M."/>
        </authorList>
    </citation>
    <scope>NUCLEOTIDE SEQUENCE [LARGE SCALE GENOMIC DNA]</scope>
</reference>
<dbReference type="Proteomes" id="UP000277928">
    <property type="component" value="Unassembled WGS sequence"/>
</dbReference>
<accession>A0A3P6SK38</accession>
<feature type="region of interest" description="Disordered" evidence="1">
    <location>
        <begin position="1"/>
        <end position="33"/>
    </location>
</feature>
<proteinExistence type="predicted"/>
<name>A0A3P6SK38_LITSI</name>
<dbReference type="OrthoDB" id="10339129at2759"/>
<evidence type="ECO:0000256" key="1">
    <source>
        <dbReference type="SAM" id="MobiDB-lite"/>
    </source>
</evidence>
<gene>
    <name evidence="2" type="ORF">NLS_LOCUS1855</name>
</gene>
<feature type="compositionally biased region" description="Polar residues" evidence="1">
    <location>
        <begin position="1"/>
        <end position="21"/>
    </location>
</feature>